<organism evidence="5 6">
    <name type="scientific">Peribacillus loiseleuriae</name>
    <dbReference type="NCBI Taxonomy" id="1679170"/>
    <lineage>
        <taxon>Bacteria</taxon>
        <taxon>Bacillati</taxon>
        <taxon>Bacillota</taxon>
        <taxon>Bacilli</taxon>
        <taxon>Bacillales</taxon>
        <taxon>Bacillaceae</taxon>
        <taxon>Peribacillus</taxon>
    </lineage>
</organism>
<dbReference type="GO" id="GO:0006487">
    <property type="term" value="P:protein N-linked glycosylation"/>
    <property type="evidence" value="ECO:0007669"/>
    <property type="project" value="TreeGrafter"/>
</dbReference>
<comment type="caution">
    <text evidence="5">The sequence shown here is derived from an EMBL/GenBank/DDBJ whole genome shotgun (WGS) entry which is preliminary data.</text>
</comment>
<gene>
    <name evidence="5" type="ORF">AC625_04110</name>
</gene>
<dbReference type="InterPro" id="IPR012341">
    <property type="entry name" value="6hp_glycosidase-like_sf"/>
</dbReference>
<dbReference type="GO" id="GO:0009311">
    <property type="term" value="P:oligosaccharide metabolic process"/>
    <property type="evidence" value="ECO:0007669"/>
    <property type="project" value="InterPro"/>
</dbReference>
<dbReference type="AlphaFoldDB" id="A0A0K9GRA0"/>
<dbReference type="Pfam" id="PF22422">
    <property type="entry name" value="MGH1-like_GH"/>
    <property type="match status" value="1"/>
</dbReference>
<sequence length="562" mass="65613">MKLDIREIPFSRFGSYFCISKEQDSGDIFIRDVHGGDDAPSNLFKIDILKDGVEKEFEVQASETSLKFSLKDDDEGYAEIIIPKEDEIHLEVQNVEFRLRATKGKYDSLMELEDGMYEYHIYPKELKLMILNLSGKMSVDAPWNIIGNDFIDIRMKSGQFVIESYRTVYQQKEYAPFNKGKEKIEQLYKEWFDNMKMGSTDYQPSLERAAYITWSSVVHPHGVLKEYAMYMSKLWMYNIWSWDNCFNALNLGKSYPELAYTQLKIFMETQDESGAYPDFVNDKFISYNCIKPPIFAYVYEKLMKMNDYFKDEHRLRTVYESTKKVMEYFDQYRTVEGRLPHYKHGNDSGWDNASLFHMGMPVEAPDLTSFLIRTYDVLSSFAEILGEKEESLRFKERADALFDLLMERLYDEDGFYGRVGKDGRKISIRTSLILRLPVIIGYRLEKSMMDQLVSDLEGNFETKYGLATESVNSKYYKENGYWLGPIWAPVTYLFIDALQNFGYQEVGNRIRDKFLDLTLVGGMAENFDPLTGKGLVDTSFTWTSSVFLLLLDDRTKAKDAHE</sequence>
<dbReference type="Proteomes" id="UP000037146">
    <property type="component" value="Unassembled WGS sequence"/>
</dbReference>
<dbReference type="SUPFAM" id="SSF48208">
    <property type="entry name" value="Six-hairpin glycosidases"/>
    <property type="match status" value="1"/>
</dbReference>
<evidence type="ECO:0000256" key="2">
    <source>
        <dbReference type="ARBA" id="ARBA00022801"/>
    </source>
</evidence>
<comment type="similarity">
    <text evidence="1">Belongs to the glycosyl hydrolase 63 family.</text>
</comment>
<accession>A0A0K9GRA0</accession>
<dbReference type="PANTHER" id="PTHR10412">
    <property type="entry name" value="MANNOSYL-OLIGOSACCHARIDE GLUCOSIDASE"/>
    <property type="match status" value="1"/>
</dbReference>
<keyword evidence="6" id="KW-1185">Reference proteome</keyword>
<proteinExistence type="inferred from homology"/>
<dbReference type="PATRIC" id="fig|1679170.3.peg.876"/>
<dbReference type="GO" id="GO:0004573">
    <property type="term" value="F:Glc3Man9GlcNAc2 oligosaccharide glucosidase activity"/>
    <property type="evidence" value="ECO:0007669"/>
    <property type="project" value="InterPro"/>
</dbReference>
<dbReference type="EMBL" id="LFZW01000001">
    <property type="protein sequence ID" value="KMY48797.1"/>
    <property type="molecule type" value="Genomic_DNA"/>
</dbReference>
<dbReference type="InterPro" id="IPR008928">
    <property type="entry name" value="6-hairpin_glycosidase_sf"/>
</dbReference>
<evidence type="ECO:0000313" key="5">
    <source>
        <dbReference type="EMBL" id="KMY48797.1"/>
    </source>
</evidence>
<evidence type="ECO:0000256" key="3">
    <source>
        <dbReference type="ARBA" id="ARBA00023295"/>
    </source>
</evidence>
<keyword evidence="3" id="KW-0326">Glycosidase</keyword>
<feature type="domain" description="Mannosylglycerate hydrolase MGH1-like glycoside hydrolase" evidence="4">
    <location>
        <begin position="237"/>
        <end position="543"/>
    </location>
</feature>
<evidence type="ECO:0000256" key="1">
    <source>
        <dbReference type="ARBA" id="ARBA00010833"/>
    </source>
</evidence>
<dbReference type="OrthoDB" id="9798687at2"/>
<dbReference type="RefSeq" id="WP_049680122.1">
    <property type="nucleotide sequence ID" value="NZ_LFZW01000001.1"/>
</dbReference>
<evidence type="ECO:0000313" key="6">
    <source>
        <dbReference type="Proteomes" id="UP000037146"/>
    </source>
</evidence>
<dbReference type="PANTHER" id="PTHR10412:SF11">
    <property type="entry name" value="MANNOSYL-OLIGOSACCHARIDE GLUCOSIDASE"/>
    <property type="match status" value="1"/>
</dbReference>
<evidence type="ECO:0000259" key="4">
    <source>
        <dbReference type="Pfam" id="PF22422"/>
    </source>
</evidence>
<dbReference type="Gene3D" id="1.50.10.10">
    <property type="match status" value="1"/>
</dbReference>
<protein>
    <recommendedName>
        <fullName evidence="4">Mannosylglycerate hydrolase MGH1-like glycoside hydrolase domain-containing protein</fullName>
    </recommendedName>
</protein>
<name>A0A0K9GRA0_9BACI</name>
<keyword evidence="2" id="KW-0378">Hydrolase</keyword>
<dbReference type="STRING" id="1679170.AC625_04110"/>
<reference evidence="6" key="1">
    <citation type="submission" date="2015-07" db="EMBL/GenBank/DDBJ databases">
        <title>Genome sequencing project for genomic taxonomy and phylogenomics of Bacillus-like bacteria.</title>
        <authorList>
            <person name="Liu B."/>
            <person name="Wang J."/>
            <person name="Zhu Y."/>
            <person name="Liu G."/>
            <person name="Chen Q."/>
            <person name="Chen Z."/>
            <person name="Lan J."/>
            <person name="Che J."/>
            <person name="Ge C."/>
            <person name="Shi H."/>
            <person name="Pan Z."/>
            <person name="Liu X."/>
        </authorList>
    </citation>
    <scope>NUCLEOTIDE SEQUENCE [LARGE SCALE GENOMIC DNA]</scope>
    <source>
        <strain evidence="6">FJAT-27997</strain>
    </source>
</reference>
<dbReference type="InterPro" id="IPR054491">
    <property type="entry name" value="MGH1-like_GH"/>
</dbReference>
<dbReference type="InterPro" id="IPR004888">
    <property type="entry name" value="Glycoside_hydrolase_63"/>
</dbReference>